<name>C1CVL0_DEIDV</name>
<dbReference type="Proteomes" id="UP000002208">
    <property type="component" value="Chromosome"/>
</dbReference>
<feature type="signal peptide" evidence="1">
    <location>
        <begin position="1"/>
        <end position="26"/>
    </location>
</feature>
<protein>
    <submittedName>
        <fullName evidence="2">Uncharacterized protein</fullName>
    </submittedName>
</protein>
<dbReference type="HOGENOM" id="CLU_1092910_0_0_0"/>
<keyword evidence="1" id="KW-0732">Signal</keyword>
<evidence type="ECO:0000313" key="2">
    <source>
        <dbReference type="EMBL" id="ACO46227.2"/>
    </source>
</evidence>
<evidence type="ECO:0000313" key="3">
    <source>
        <dbReference type="Proteomes" id="UP000002208"/>
    </source>
</evidence>
<dbReference type="KEGG" id="ddr:Deide_13041"/>
<dbReference type="PaxDb" id="546414-Deide_13041"/>
<dbReference type="AlphaFoldDB" id="C1CVL0"/>
<dbReference type="STRING" id="546414.Deide_13041"/>
<reference evidence="2 3" key="1">
    <citation type="journal article" date="2009" name="PLoS Genet.">
        <title>Alliance of proteomics and genomics to unravel the specificities of Sahara bacterium Deinococcus deserti.</title>
        <authorList>
            <person name="de Groot A."/>
            <person name="Dulermo R."/>
            <person name="Ortet P."/>
            <person name="Blanchard L."/>
            <person name="Guerin P."/>
            <person name="Fernandez B."/>
            <person name="Vacherie B."/>
            <person name="Dossat C."/>
            <person name="Jolivet E."/>
            <person name="Siguier P."/>
            <person name="Chandler M."/>
            <person name="Barakat M."/>
            <person name="Dedieu A."/>
            <person name="Barbe V."/>
            <person name="Heulin T."/>
            <person name="Sommer S."/>
            <person name="Achouak W."/>
            <person name="Armengaud J."/>
        </authorList>
    </citation>
    <scope>NUCLEOTIDE SEQUENCE [LARGE SCALE GENOMIC DNA]</scope>
    <source>
        <strain evidence="3">DSM 17065 / CIP 109153 / LMG 22923 / VCD115</strain>
    </source>
</reference>
<feature type="chain" id="PRO_5002905477" evidence="1">
    <location>
        <begin position="27"/>
        <end position="254"/>
    </location>
</feature>
<sequence>MSSLFFRIPLCVLLFFASVTFSPTRAKSSVGEPVPVGKTGQFWQFKMRGESWLVSIGNSGTRVRIQNPRGIFSGGFVIDEETGERVLRMTESEPMVRDLWMCSLKPGPTGALKGRLEYYPPESNRPIKKGTCSAQLAPRGVNWKWPITPSSGEDWIVTTPKGAWRLGMIGGNQSHWSGKAGPEGNSYNRTLPFEVYIGNKEVEVGVGLMDFTAVWCIIKPGGAQGNLFKGVAEHGPTHGKGPVTKTPCTVRLNF</sequence>
<gene>
    <name evidence="2" type="ordered locus">Deide_13041</name>
</gene>
<accession>C1CVL0</accession>
<proteinExistence type="predicted"/>
<dbReference type="EMBL" id="CP001114">
    <property type="protein sequence ID" value="ACO46227.2"/>
    <property type="molecule type" value="Genomic_DNA"/>
</dbReference>
<evidence type="ECO:0000256" key="1">
    <source>
        <dbReference type="SAM" id="SignalP"/>
    </source>
</evidence>
<keyword evidence="3" id="KW-1185">Reference proteome</keyword>
<organism evidence="2 3">
    <name type="scientific">Deinococcus deserti (strain DSM 17065 / CIP 109153 / LMG 22923 / VCD115)</name>
    <dbReference type="NCBI Taxonomy" id="546414"/>
    <lineage>
        <taxon>Bacteria</taxon>
        <taxon>Thermotogati</taxon>
        <taxon>Deinococcota</taxon>
        <taxon>Deinococci</taxon>
        <taxon>Deinococcales</taxon>
        <taxon>Deinococcaceae</taxon>
        <taxon>Deinococcus</taxon>
    </lineage>
</organism>